<evidence type="ECO:0000313" key="9">
    <source>
        <dbReference type="EMBL" id="MFI7870409.1"/>
    </source>
</evidence>
<accession>A0ABW8B5Z4</accession>
<organism evidence="9 10">
    <name type="scientific">Streptomyces salinarius</name>
    <dbReference type="NCBI Taxonomy" id="2762598"/>
    <lineage>
        <taxon>Bacteria</taxon>
        <taxon>Bacillati</taxon>
        <taxon>Actinomycetota</taxon>
        <taxon>Actinomycetes</taxon>
        <taxon>Kitasatosporales</taxon>
        <taxon>Streptomycetaceae</taxon>
        <taxon>Streptomyces</taxon>
    </lineage>
</organism>
<gene>
    <name evidence="9" type="ORF">AB4829_07350</name>
</gene>
<name>A0ABW8B5Z4_9ACTN</name>
<evidence type="ECO:0000256" key="1">
    <source>
        <dbReference type="ARBA" id="ARBA00009104"/>
    </source>
</evidence>
<dbReference type="InterPro" id="IPR027417">
    <property type="entry name" value="P-loop_NTPase"/>
</dbReference>
<dbReference type="SUPFAM" id="SSF52540">
    <property type="entry name" value="P-loop containing nucleoside triphosphate hydrolases"/>
    <property type="match status" value="1"/>
</dbReference>
<dbReference type="InterPro" id="IPR025662">
    <property type="entry name" value="Sigma_54_int_dom_ATP-bd_1"/>
</dbReference>
<dbReference type="EMBL" id="JBITPR010000022">
    <property type="protein sequence ID" value="MFI7870409.1"/>
    <property type="molecule type" value="Genomic_DNA"/>
</dbReference>
<dbReference type="RefSeq" id="WP_399591601.1">
    <property type="nucleotide sequence ID" value="NZ_JBITPR010000022.1"/>
</dbReference>
<dbReference type="Gene3D" id="3.40.50.300">
    <property type="entry name" value="P-loop containing nucleotide triphosphate hydrolases"/>
    <property type="match status" value="1"/>
</dbReference>
<reference evidence="9 10" key="1">
    <citation type="submission" date="2024-07" db="EMBL/GenBank/DDBJ databases">
        <title>Whole genome sequencing of Prodigiosin pigment-producing Streptomyces salinarius isolated from rhizosphere soil of Arachis hypogaea.</title>
        <authorList>
            <person name="Vidhya A."/>
            <person name="Ramya S."/>
        </authorList>
    </citation>
    <scope>NUCLEOTIDE SEQUENCE [LARGE SCALE GENOMIC DNA]</scope>
    <source>
        <strain evidence="9 10">VRMG2420</strain>
    </source>
</reference>
<protein>
    <recommendedName>
        <fullName evidence="5">UDP-N-acetylglucosamine kinase</fullName>
        <ecNumber evidence="2">2.7.1.176</ecNumber>
    </recommendedName>
    <alternativeName>
        <fullName evidence="5">UDP-N-acetylglucosamine kinase</fullName>
    </alternativeName>
</protein>
<evidence type="ECO:0000313" key="10">
    <source>
        <dbReference type="Proteomes" id="UP001614264"/>
    </source>
</evidence>
<comment type="similarity">
    <text evidence="1">Belongs to the zeta toxin family.</text>
</comment>
<dbReference type="Proteomes" id="UP001614264">
    <property type="component" value="Unassembled WGS sequence"/>
</dbReference>
<sequence length="448" mass="48062">MSPTTEGRLPPEENRRIFREQIAPVYLDDCTPQQAPVVVIVAGQTGAGKTAVTRMVKDTLERSGEVAWINMDFYNPHHPDYARWQAERPQEADALVRPDGDAWWEQAQQYALERGFHILLESAMVTPDEYENICRRIQSAPLPPGVAPYRIETAFVAVPGPVSRLGIMSRYLEELQERGHGRLVDPAIHDAALAGVVRGAAAFEAEGLGDYAAVLRRNGSTVHSQPITAGQSTPEDQLAVVAAIRSEHARVQSPAEAAQFAARHAAATLIAPDFAMPELEYIAQAAAPLLPPPTAPWREVSARAAQLRGAAPAGPDPTLAAHSDADVVQLLAHTLVDRHATLSAGTAQTAGRREAATERLLGELARRATLTPDQRAQEQQQRQVLHTAAHRAVSEPGSALPARPSAAAARSRSATVTRSSGDGPATRPSPAVVPRPGRSPEQGRGRGR</sequence>
<dbReference type="PROSITE" id="PS00675">
    <property type="entry name" value="SIGMA54_INTERACT_1"/>
    <property type="match status" value="1"/>
</dbReference>
<feature type="compositionally biased region" description="Low complexity" evidence="7">
    <location>
        <begin position="398"/>
        <end position="420"/>
    </location>
</feature>
<evidence type="ECO:0000256" key="4">
    <source>
        <dbReference type="ARBA" id="ARBA00022840"/>
    </source>
</evidence>
<evidence type="ECO:0000256" key="6">
    <source>
        <dbReference type="ARBA" id="ARBA00048178"/>
    </source>
</evidence>
<keyword evidence="3" id="KW-0547">Nucleotide-binding</keyword>
<dbReference type="Pfam" id="PF06414">
    <property type="entry name" value="Zeta_toxin"/>
    <property type="match status" value="1"/>
</dbReference>
<evidence type="ECO:0000259" key="8">
    <source>
        <dbReference type="Pfam" id="PF06414"/>
    </source>
</evidence>
<feature type="domain" description="Zeta toxin" evidence="8">
    <location>
        <begin position="29"/>
        <end position="222"/>
    </location>
</feature>
<comment type="caution">
    <text evidence="9">The sequence shown here is derived from an EMBL/GenBank/DDBJ whole genome shotgun (WGS) entry which is preliminary data.</text>
</comment>
<evidence type="ECO:0000256" key="2">
    <source>
        <dbReference type="ARBA" id="ARBA00011963"/>
    </source>
</evidence>
<evidence type="ECO:0000256" key="7">
    <source>
        <dbReference type="SAM" id="MobiDB-lite"/>
    </source>
</evidence>
<comment type="catalytic activity">
    <reaction evidence="6">
        <text>UDP-N-acetyl-alpha-D-glucosamine + ATP = UDP-N-acetyl-alpha-D-glucosamine 3'-phosphate + ADP + H(+)</text>
        <dbReference type="Rhea" id="RHEA:32671"/>
        <dbReference type="ChEBI" id="CHEBI:15378"/>
        <dbReference type="ChEBI" id="CHEBI:30616"/>
        <dbReference type="ChEBI" id="CHEBI:57705"/>
        <dbReference type="ChEBI" id="CHEBI:64353"/>
        <dbReference type="ChEBI" id="CHEBI:456216"/>
        <dbReference type="EC" id="2.7.1.176"/>
    </reaction>
</comment>
<feature type="region of interest" description="Disordered" evidence="7">
    <location>
        <begin position="368"/>
        <end position="448"/>
    </location>
</feature>
<evidence type="ECO:0000256" key="5">
    <source>
        <dbReference type="ARBA" id="ARBA00032897"/>
    </source>
</evidence>
<dbReference type="InterPro" id="IPR010488">
    <property type="entry name" value="Zeta_toxin_domain"/>
</dbReference>
<keyword evidence="10" id="KW-1185">Reference proteome</keyword>
<keyword evidence="4" id="KW-0067">ATP-binding</keyword>
<proteinExistence type="inferred from homology"/>
<evidence type="ECO:0000256" key="3">
    <source>
        <dbReference type="ARBA" id="ARBA00022741"/>
    </source>
</evidence>
<dbReference type="EC" id="2.7.1.176" evidence="2"/>